<evidence type="ECO:0000256" key="3">
    <source>
        <dbReference type="ARBA" id="ARBA00022676"/>
    </source>
</evidence>
<dbReference type="PANTHER" id="PTHR32179">
    <property type="entry name" value="NICOTINATE-NUCLEOTIDE PYROPHOSPHORYLASE [CARBOXYLATING]"/>
    <property type="match status" value="1"/>
</dbReference>
<reference evidence="6" key="2">
    <citation type="submission" date="2020-05" db="UniProtKB">
        <authorList>
            <consortium name="EnsemblMetazoa"/>
        </authorList>
    </citation>
    <scope>IDENTIFICATION</scope>
    <source>
        <strain evidence="6">IAEA</strain>
    </source>
</reference>
<evidence type="ECO:0000313" key="6">
    <source>
        <dbReference type="EnsemblMetazoa" id="GPPI046375-PA"/>
    </source>
</evidence>
<dbReference type="GO" id="GO:0004514">
    <property type="term" value="F:nicotinate-nucleotide diphosphorylase (carboxylating) activity"/>
    <property type="evidence" value="ECO:0007669"/>
    <property type="project" value="InterPro"/>
</dbReference>
<dbReference type="EnsemblMetazoa" id="GPPI046375-RA">
    <property type="protein sequence ID" value="GPPI046375-PA"/>
    <property type="gene ID" value="GPPI046375"/>
</dbReference>
<evidence type="ECO:0000256" key="4">
    <source>
        <dbReference type="ARBA" id="ARBA00022679"/>
    </source>
</evidence>
<dbReference type="GO" id="GO:0005737">
    <property type="term" value="C:cytoplasm"/>
    <property type="evidence" value="ECO:0007669"/>
    <property type="project" value="TreeGrafter"/>
</dbReference>
<dbReference type="AlphaFoldDB" id="A0A1B0C147"/>
<comment type="pathway">
    <text evidence="1">Cofactor biosynthesis; NAD(+) biosynthesis.</text>
</comment>
<dbReference type="Pfam" id="PF01729">
    <property type="entry name" value="QRPTase_C"/>
    <property type="match status" value="1"/>
</dbReference>
<proteinExistence type="inferred from homology"/>
<feature type="domain" description="Quinolinate phosphoribosyl transferase C-terminal" evidence="5">
    <location>
        <begin position="77"/>
        <end position="189"/>
    </location>
</feature>
<dbReference type="InterPro" id="IPR002638">
    <property type="entry name" value="Quinolinate_PRibosylTrfase_C"/>
</dbReference>
<comment type="similarity">
    <text evidence="2">Belongs to the NadC/ModD family.</text>
</comment>
<evidence type="ECO:0000256" key="1">
    <source>
        <dbReference type="ARBA" id="ARBA00004790"/>
    </source>
</evidence>
<dbReference type="STRING" id="67801.A0A1B0C147"/>
<dbReference type="Gene3D" id="3.90.1170.20">
    <property type="entry name" value="Quinolinate phosphoribosyl transferase, N-terminal domain"/>
    <property type="match status" value="1"/>
</dbReference>
<dbReference type="EMBL" id="JXJN01023883">
    <property type="status" value="NOT_ANNOTATED_CDS"/>
    <property type="molecule type" value="Genomic_DNA"/>
</dbReference>
<dbReference type="GO" id="GO:0034213">
    <property type="term" value="P:quinolinate catabolic process"/>
    <property type="evidence" value="ECO:0007669"/>
    <property type="project" value="TreeGrafter"/>
</dbReference>
<accession>A0A1B0C147</accession>
<dbReference type="InterPro" id="IPR037128">
    <property type="entry name" value="Quinolinate_PRibosylTase_N_sf"/>
</dbReference>
<evidence type="ECO:0000259" key="5">
    <source>
        <dbReference type="Pfam" id="PF01729"/>
    </source>
</evidence>
<dbReference type="InterPro" id="IPR036068">
    <property type="entry name" value="Nicotinate_pribotase-like_C"/>
</dbReference>
<evidence type="ECO:0000256" key="2">
    <source>
        <dbReference type="ARBA" id="ARBA00009400"/>
    </source>
</evidence>
<dbReference type="SUPFAM" id="SSF51690">
    <property type="entry name" value="Nicotinate/Quinolinate PRTase C-terminal domain-like"/>
    <property type="match status" value="1"/>
</dbReference>
<evidence type="ECO:0000313" key="7">
    <source>
        <dbReference type="Proteomes" id="UP000092460"/>
    </source>
</evidence>
<keyword evidence="4" id="KW-0808">Transferase</keyword>
<dbReference type="VEuPathDB" id="VectorBase:GPPI046375"/>
<dbReference type="GO" id="GO:0009435">
    <property type="term" value="P:NAD+ biosynthetic process"/>
    <property type="evidence" value="ECO:0007669"/>
    <property type="project" value="UniProtKB-UniPathway"/>
</dbReference>
<dbReference type="InterPro" id="IPR027277">
    <property type="entry name" value="NadC/ModD"/>
</dbReference>
<dbReference type="PANTHER" id="PTHR32179:SF3">
    <property type="entry name" value="NICOTINATE-NUCLEOTIDE PYROPHOSPHORYLASE [CARBOXYLATING]"/>
    <property type="match status" value="1"/>
</dbReference>
<organism evidence="6 7">
    <name type="scientific">Glossina palpalis gambiensis</name>
    <dbReference type="NCBI Taxonomy" id="67801"/>
    <lineage>
        <taxon>Eukaryota</taxon>
        <taxon>Metazoa</taxon>
        <taxon>Ecdysozoa</taxon>
        <taxon>Arthropoda</taxon>
        <taxon>Hexapoda</taxon>
        <taxon>Insecta</taxon>
        <taxon>Pterygota</taxon>
        <taxon>Neoptera</taxon>
        <taxon>Endopterygota</taxon>
        <taxon>Diptera</taxon>
        <taxon>Brachycera</taxon>
        <taxon>Muscomorpha</taxon>
        <taxon>Hippoboscoidea</taxon>
        <taxon>Glossinidae</taxon>
        <taxon>Glossina</taxon>
    </lineage>
</organism>
<reference evidence="7" key="1">
    <citation type="submission" date="2015-01" db="EMBL/GenBank/DDBJ databases">
        <authorList>
            <person name="Aksoy S."/>
            <person name="Warren W."/>
            <person name="Wilson R.K."/>
        </authorList>
    </citation>
    <scope>NUCLEOTIDE SEQUENCE [LARGE SCALE GENOMIC DNA]</scope>
    <source>
        <strain evidence="7">IAEA</strain>
    </source>
</reference>
<protein>
    <recommendedName>
        <fullName evidence="5">Quinolinate phosphoribosyl transferase C-terminal domain-containing protein</fullName>
    </recommendedName>
</protein>
<dbReference type="Proteomes" id="UP000092460">
    <property type="component" value="Unassembled WGS sequence"/>
</dbReference>
<dbReference type="FunFam" id="3.20.20.70:FF:000030">
    <property type="entry name" value="Nicotinate-nucleotide pyrophosphorylase, carboxylating"/>
    <property type="match status" value="1"/>
</dbReference>
<sequence length="201" mass="23094">MNKKQSFIKSIKKNISQSVYQALIEDLGKEIDINFDITTSLLQTNHNVSASVFTEEDGILCGQTWFEEVFQQINNRISTQVKVYTDLLKKTNIKLRDTRKTIPGLRYALKYAVLCGGACNHRLGLFDSILIKDNHIKYAQSITNLIKTAKINYPNLPIETEVENLEEFQEALNARSDIIMLDNFVYRDIIQAELTIFLLEN</sequence>
<keyword evidence="3" id="KW-0328">Glycosyltransferase</keyword>
<dbReference type="InterPro" id="IPR013785">
    <property type="entry name" value="Aldolase_TIM"/>
</dbReference>
<dbReference type="SUPFAM" id="SSF54675">
    <property type="entry name" value="Nicotinate/Quinolinate PRTase N-terminal domain-like"/>
    <property type="match status" value="1"/>
</dbReference>
<dbReference type="Gene3D" id="3.20.20.70">
    <property type="entry name" value="Aldolase class I"/>
    <property type="match status" value="1"/>
</dbReference>
<keyword evidence="7" id="KW-1185">Reference proteome</keyword>
<name>A0A1B0C147_9MUSC</name>
<dbReference type="UniPathway" id="UPA00253"/>